<dbReference type="OMA" id="TTRDDFT"/>
<feature type="compositionally biased region" description="Low complexity" evidence="1">
    <location>
        <begin position="134"/>
        <end position="153"/>
    </location>
</feature>
<gene>
    <name evidence="2" type="ORF">C5167_037481</name>
</gene>
<dbReference type="AlphaFoldDB" id="A0A4Y7IA80"/>
<name>A0A4Y7IA80_PAPSO</name>
<proteinExistence type="predicted"/>
<reference evidence="2 3" key="1">
    <citation type="journal article" date="2018" name="Science">
        <title>The opium poppy genome and morphinan production.</title>
        <authorList>
            <person name="Guo L."/>
            <person name="Winzer T."/>
            <person name="Yang X."/>
            <person name="Li Y."/>
            <person name="Ning Z."/>
            <person name="He Z."/>
            <person name="Teodor R."/>
            <person name="Lu Y."/>
            <person name="Bowser T.A."/>
            <person name="Graham I.A."/>
            <person name="Ye K."/>
        </authorList>
    </citation>
    <scope>NUCLEOTIDE SEQUENCE [LARGE SCALE GENOMIC DNA]</scope>
    <source>
        <strain evidence="3">cv. HN1</strain>
        <tissue evidence="2">Leaves</tissue>
    </source>
</reference>
<dbReference type="PANTHER" id="PTHR33167">
    <property type="entry name" value="TRANSCRIPTION FACTOR, PUTATIVE (DUF863)-RELATED"/>
    <property type="match status" value="1"/>
</dbReference>
<dbReference type="PANTHER" id="PTHR33167:SF26">
    <property type="entry name" value="EXPRESSED PROTEIN"/>
    <property type="match status" value="1"/>
</dbReference>
<feature type="region of interest" description="Disordered" evidence="1">
    <location>
        <begin position="111"/>
        <end position="176"/>
    </location>
</feature>
<dbReference type="EMBL" id="CM010715">
    <property type="protein sequence ID" value="RZC44541.1"/>
    <property type="molecule type" value="Genomic_DNA"/>
</dbReference>
<evidence type="ECO:0000313" key="2">
    <source>
        <dbReference type="EMBL" id="RZC44541.1"/>
    </source>
</evidence>
<keyword evidence="3" id="KW-1185">Reference proteome</keyword>
<sequence length="205" mass="24071">MESRILQPYDKECMKMAMLKHEETFKEQVYELHRLYRIQKMLMNNLKTTQAHGYNANYATYDHEQQKPRRKLDLERPAEEYIMDEAGGNNNNGMLETEDENDIELTLGLGPTSFRQQQRKSKDDTSLNSETGPSFSSSSNESSYVQRRNTNNNTRKRGDNREEQQLSAGNKWGGLMNNCDVDEQLRQERQKQSPWLFRVMSLNMT</sequence>
<evidence type="ECO:0000313" key="3">
    <source>
        <dbReference type="Proteomes" id="UP000316621"/>
    </source>
</evidence>
<evidence type="ECO:0000256" key="1">
    <source>
        <dbReference type="SAM" id="MobiDB-lite"/>
    </source>
</evidence>
<dbReference type="Proteomes" id="UP000316621">
    <property type="component" value="Chromosome 1"/>
</dbReference>
<accession>A0A4Y7IA80</accession>
<organism evidence="2 3">
    <name type="scientific">Papaver somniferum</name>
    <name type="common">Opium poppy</name>
    <dbReference type="NCBI Taxonomy" id="3469"/>
    <lineage>
        <taxon>Eukaryota</taxon>
        <taxon>Viridiplantae</taxon>
        <taxon>Streptophyta</taxon>
        <taxon>Embryophyta</taxon>
        <taxon>Tracheophyta</taxon>
        <taxon>Spermatophyta</taxon>
        <taxon>Magnoliopsida</taxon>
        <taxon>Ranunculales</taxon>
        <taxon>Papaveraceae</taxon>
        <taxon>Papaveroideae</taxon>
        <taxon>Papaver</taxon>
    </lineage>
</organism>
<dbReference type="Gramene" id="RZC44541">
    <property type="protein sequence ID" value="RZC44541"/>
    <property type="gene ID" value="C5167_037481"/>
</dbReference>
<dbReference type="OrthoDB" id="666348at2759"/>
<protein>
    <submittedName>
        <fullName evidence="2">Uncharacterized protein</fullName>
    </submittedName>
</protein>